<dbReference type="GO" id="GO:0003955">
    <property type="term" value="F:NAD(P)H dehydrogenase (quinone) activity"/>
    <property type="evidence" value="ECO:0007669"/>
    <property type="project" value="TreeGrafter"/>
</dbReference>
<dbReference type="Pfam" id="PF07992">
    <property type="entry name" value="Pyr_redox_2"/>
    <property type="match status" value="1"/>
</dbReference>
<dbReference type="PROSITE" id="PS00076">
    <property type="entry name" value="PYRIDINE_REDOX_1"/>
    <property type="match status" value="1"/>
</dbReference>
<dbReference type="PIRSF" id="PIRSF000350">
    <property type="entry name" value="Mercury_reductase_MerA"/>
    <property type="match status" value="1"/>
</dbReference>
<evidence type="ECO:0000313" key="13">
    <source>
        <dbReference type="EMBL" id="MBB6069273.1"/>
    </source>
</evidence>
<dbReference type="Gene3D" id="3.30.390.30">
    <property type="match status" value="1"/>
</dbReference>
<dbReference type="Proteomes" id="UP000582837">
    <property type="component" value="Unassembled WGS sequence"/>
</dbReference>
<dbReference type="InterPro" id="IPR036188">
    <property type="entry name" value="FAD/NAD-bd_sf"/>
</dbReference>
<accession>A0A841GVE1</accession>
<dbReference type="GO" id="GO:0016668">
    <property type="term" value="F:oxidoreductase activity, acting on a sulfur group of donors, NAD(P) as acceptor"/>
    <property type="evidence" value="ECO:0007669"/>
    <property type="project" value="InterPro"/>
</dbReference>
<dbReference type="SUPFAM" id="SSF55424">
    <property type="entry name" value="FAD/NAD-linked reductases, dimerisation (C-terminal) domain"/>
    <property type="match status" value="1"/>
</dbReference>
<evidence type="ECO:0000259" key="11">
    <source>
        <dbReference type="Pfam" id="PF02852"/>
    </source>
</evidence>
<evidence type="ECO:0000256" key="8">
    <source>
        <dbReference type="PIRSR" id="PIRSR000350-3"/>
    </source>
</evidence>
<sequence>MAHDPTTFAAVQPLDAHNRRLLETVHPPAWKDPVPPRDGYQLVVIGAGTAGLVTAAIAAGVGARVALVERELMGGDCLNVGCVPSKAMIAAARASHAAWTQDAPVDGDASLSDEGEAFRAAMERMRRIRADLSPVDGAKRFQDDLGVDVYLGDARFVADDAVEVGGARLKFLRAVIATGGRAAVPEVPGLADSGYLTNQTFYSLTERPGHLAILGGGPIGCEMAQAVARLGGRVTIIETGDRLLKNDDPDAARIVAEALKRDGVEVLTGARVDSVSGRAGSASLRVTHGGAGRTIDATHVLVATGRAPNVEGLGLEQAAVEADEHGITVDDRMRTSNPRIYAIGDVASKYKFTHMADASARMVVRNALFRGRGRASSLVIPWATYTSPEVAHVGITAAEVEEAGDEVQTITVEMADVDRARLDGRTEGFVRVHLKAGSDTILGATIVAERAGDLISQITQAMTAEIGLGKLGDVIYPYPTTAEAIRKAADQWRRAKLTPTAKTALGLALRLLR</sequence>
<dbReference type="InterPro" id="IPR012999">
    <property type="entry name" value="Pyr_OxRdtase_I_AS"/>
</dbReference>
<comment type="similarity">
    <text evidence="1 10">Belongs to the class-I pyridine nucleotide-disulfide oxidoreductase family.</text>
</comment>
<protein>
    <submittedName>
        <fullName evidence="13">Pyruvate/2-oxoglutarate dehydrogenase complex dihydrolipoamide dehydrogenase (E3) component</fullName>
    </submittedName>
</protein>
<dbReference type="AlphaFoldDB" id="A0A841GVE1"/>
<dbReference type="PANTHER" id="PTHR43014:SF2">
    <property type="entry name" value="MERCURIC REDUCTASE"/>
    <property type="match status" value="1"/>
</dbReference>
<name>A0A841GVE1_9BACT</name>
<dbReference type="InterPro" id="IPR023753">
    <property type="entry name" value="FAD/NAD-binding_dom"/>
</dbReference>
<keyword evidence="6" id="KW-1015">Disulfide bond</keyword>
<dbReference type="InterPro" id="IPR001100">
    <property type="entry name" value="Pyr_nuc-diS_OxRdtase"/>
</dbReference>
<keyword evidence="4" id="KW-0521">NADP</keyword>
<dbReference type="FunFam" id="3.30.390.30:FF:000001">
    <property type="entry name" value="Dihydrolipoyl dehydrogenase"/>
    <property type="match status" value="1"/>
</dbReference>
<keyword evidence="5 10" id="KW-0560">Oxidoreductase</keyword>
<keyword evidence="8" id="KW-0547">Nucleotide-binding</keyword>
<dbReference type="GO" id="GO:0050660">
    <property type="term" value="F:flavin adenine dinucleotide binding"/>
    <property type="evidence" value="ECO:0007669"/>
    <property type="project" value="TreeGrafter"/>
</dbReference>
<feature type="binding site" evidence="8">
    <location>
        <position position="305"/>
    </location>
    <ligand>
        <name>NAD(+)</name>
        <dbReference type="ChEBI" id="CHEBI:57540"/>
    </ligand>
</feature>
<evidence type="ECO:0000256" key="2">
    <source>
        <dbReference type="ARBA" id="ARBA00022630"/>
    </source>
</evidence>
<proteinExistence type="inferred from homology"/>
<dbReference type="InterPro" id="IPR004099">
    <property type="entry name" value="Pyr_nucl-diS_OxRdtase_dimer"/>
</dbReference>
<keyword evidence="2 10" id="KW-0285">Flavoprotein</keyword>
<evidence type="ECO:0000256" key="5">
    <source>
        <dbReference type="ARBA" id="ARBA00023002"/>
    </source>
</evidence>
<evidence type="ECO:0000256" key="1">
    <source>
        <dbReference type="ARBA" id="ARBA00007532"/>
    </source>
</evidence>
<feature type="binding site" evidence="8">
    <location>
        <position position="238"/>
    </location>
    <ligand>
        <name>NAD(+)</name>
        <dbReference type="ChEBI" id="CHEBI:57540"/>
    </ligand>
</feature>
<dbReference type="RefSeq" id="WP_170037941.1">
    <property type="nucleotide sequence ID" value="NZ_JABDTL010000002.1"/>
</dbReference>
<keyword evidence="14" id="KW-1185">Reference proteome</keyword>
<evidence type="ECO:0000256" key="4">
    <source>
        <dbReference type="ARBA" id="ARBA00022857"/>
    </source>
</evidence>
<keyword evidence="8" id="KW-0520">NAD</keyword>
<keyword evidence="13" id="KW-0670">Pyruvate</keyword>
<feature type="binding site" evidence="8">
    <location>
        <begin position="215"/>
        <end position="222"/>
    </location>
    <ligand>
        <name>NAD(+)</name>
        <dbReference type="ChEBI" id="CHEBI:57540"/>
    </ligand>
</feature>
<reference evidence="13 14" key="1">
    <citation type="submission" date="2020-08" db="EMBL/GenBank/DDBJ databases">
        <title>Genomic Encyclopedia of Type Strains, Phase IV (KMG-IV): sequencing the most valuable type-strain genomes for metagenomic binning, comparative biology and taxonomic classification.</title>
        <authorList>
            <person name="Goeker M."/>
        </authorList>
    </citation>
    <scope>NUCLEOTIDE SEQUENCE [LARGE SCALE GENOMIC DNA]</scope>
    <source>
        <strain evidence="13 14">DSM 29007</strain>
    </source>
</reference>
<evidence type="ECO:0000256" key="6">
    <source>
        <dbReference type="ARBA" id="ARBA00023157"/>
    </source>
</evidence>
<evidence type="ECO:0000256" key="3">
    <source>
        <dbReference type="ARBA" id="ARBA00022827"/>
    </source>
</evidence>
<dbReference type="InterPro" id="IPR016156">
    <property type="entry name" value="FAD/NAD-linked_Rdtase_dimer_sf"/>
</dbReference>
<feature type="binding site" evidence="8">
    <location>
        <position position="345"/>
    </location>
    <ligand>
        <name>FAD</name>
        <dbReference type="ChEBI" id="CHEBI:57692"/>
    </ligand>
</feature>
<organism evidence="13 14">
    <name type="scientific">Longimicrobium terrae</name>
    <dbReference type="NCBI Taxonomy" id="1639882"/>
    <lineage>
        <taxon>Bacteria</taxon>
        <taxon>Pseudomonadati</taxon>
        <taxon>Gemmatimonadota</taxon>
        <taxon>Longimicrobiia</taxon>
        <taxon>Longimicrobiales</taxon>
        <taxon>Longimicrobiaceae</taxon>
        <taxon>Longimicrobium</taxon>
    </lineage>
</organism>
<dbReference type="SUPFAM" id="SSF51905">
    <property type="entry name" value="FAD/NAD(P)-binding domain"/>
    <property type="match status" value="1"/>
</dbReference>
<dbReference type="PANTHER" id="PTHR43014">
    <property type="entry name" value="MERCURIC REDUCTASE"/>
    <property type="match status" value="1"/>
</dbReference>
<feature type="domain" description="Pyridine nucleotide-disulphide oxidoreductase dimerisation" evidence="11">
    <location>
        <begin position="380"/>
        <end position="489"/>
    </location>
</feature>
<feature type="binding site" evidence="8">
    <location>
        <position position="86"/>
    </location>
    <ligand>
        <name>FAD</name>
        <dbReference type="ChEBI" id="CHEBI:57692"/>
    </ligand>
</feature>
<dbReference type="Pfam" id="PF02852">
    <property type="entry name" value="Pyr_redox_dim"/>
    <property type="match status" value="1"/>
</dbReference>
<evidence type="ECO:0000256" key="9">
    <source>
        <dbReference type="PIRSR" id="PIRSR000350-4"/>
    </source>
</evidence>
<evidence type="ECO:0000256" key="7">
    <source>
        <dbReference type="ARBA" id="ARBA00023284"/>
    </source>
</evidence>
<comment type="cofactor">
    <cofactor evidence="8">
        <name>FAD</name>
        <dbReference type="ChEBI" id="CHEBI:57692"/>
    </cofactor>
    <text evidence="8">Binds 1 FAD per subunit.</text>
</comment>
<comment type="caution">
    <text evidence="13">The sequence shown here is derived from an EMBL/GenBank/DDBJ whole genome shotgun (WGS) entry which is preliminary data.</text>
</comment>
<feature type="disulfide bond" description="Redox-active" evidence="9">
    <location>
        <begin position="77"/>
        <end position="82"/>
    </location>
</feature>
<feature type="domain" description="FAD/NAD(P)-binding" evidence="12">
    <location>
        <begin position="40"/>
        <end position="359"/>
    </location>
</feature>
<keyword evidence="3 8" id="KW-0274">FAD</keyword>
<evidence type="ECO:0000256" key="10">
    <source>
        <dbReference type="RuleBase" id="RU003691"/>
    </source>
</evidence>
<gene>
    <name evidence="13" type="ORF">HNQ61_000888</name>
</gene>
<dbReference type="EMBL" id="JACHIA010000002">
    <property type="protein sequence ID" value="MBB6069273.1"/>
    <property type="molecule type" value="Genomic_DNA"/>
</dbReference>
<keyword evidence="7 10" id="KW-0676">Redox-active center</keyword>
<dbReference type="NCBIfam" id="NF004991">
    <property type="entry name" value="PRK06370.1-3"/>
    <property type="match status" value="1"/>
</dbReference>
<dbReference type="PRINTS" id="PR00411">
    <property type="entry name" value="PNDRDTASEI"/>
</dbReference>
<dbReference type="Gene3D" id="3.50.50.60">
    <property type="entry name" value="FAD/NAD(P)-binding domain"/>
    <property type="match status" value="2"/>
</dbReference>
<evidence type="ECO:0000313" key="14">
    <source>
        <dbReference type="Proteomes" id="UP000582837"/>
    </source>
</evidence>
<dbReference type="PRINTS" id="PR00368">
    <property type="entry name" value="FADPNR"/>
</dbReference>
<evidence type="ECO:0000259" key="12">
    <source>
        <dbReference type="Pfam" id="PF07992"/>
    </source>
</evidence>